<reference evidence="2 3" key="1">
    <citation type="journal article" date="2020" name="Int. J. Syst. Evol. Microbiol.">
        <title>Reclassification of Streptomyces castelarensis and Streptomyces sporoclivatus as later heterotypic synonyms of Streptomyces antimycoticus.</title>
        <authorList>
            <person name="Komaki H."/>
            <person name="Tamura T."/>
        </authorList>
    </citation>
    <scope>NUCLEOTIDE SEQUENCE [LARGE SCALE GENOMIC DNA]</scope>
    <source>
        <strain evidence="2 3">NBRC 100767</strain>
    </source>
</reference>
<sequence length="332" mass="33532">MGFARTCSVALVGVEGVVVEVQADLEPGVAAFTLVGLPDKSLVESRDRVRAAVVNSGGEWPQRKLTVGLSPASVPKGGSGFDLAVACAVLGAAERVDPREIADLMMIGELGLDGRVRPVRGVLPAVLAASEAGYRQVVVPEQTAGEAALVPGVSVLGVRSLRQLIAVLTDEPVPEEETQELGRPDPMLAGLTVPGAGMGTGVGAVPGSGAGLPDMAEVAGQRAARTALEVAAAGGHHLFLSGPPGAGKTMLAERLPGLLPPLTQQEALEVTAVHSVAGVLPPGQPLVKSPPYCAPHHSATMAALVGGGNGLPRPGAVSLAHRGVLFLDFSDH</sequence>
<dbReference type="EMBL" id="AP019620">
    <property type="protein sequence ID" value="BBJ40656.1"/>
    <property type="molecule type" value="Genomic_DNA"/>
</dbReference>
<dbReference type="Gene3D" id="3.30.230.10">
    <property type="match status" value="1"/>
</dbReference>
<dbReference type="InterPro" id="IPR027417">
    <property type="entry name" value="P-loop_NTPase"/>
</dbReference>
<dbReference type="InterPro" id="IPR000523">
    <property type="entry name" value="Mg_chelatse_chII-like_cat_dom"/>
</dbReference>
<name>A0A499UW67_9ACTN</name>
<gene>
    <name evidence="2" type="ORF">SSPO_033740</name>
</gene>
<protein>
    <recommendedName>
        <fullName evidence="1">Magnesium chelatase ChlI-like catalytic domain-containing protein</fullName>
    </recommendedName>
</protein>
<dbReference type="SUPFAM" id="SSF52540">
    <property type="entry name" value="P-loop containing nucleoside triphosphate hydrolases"/>
    <property type="match status" value="1"/>
</dbReference>
<dbReference type="InterPro" id="IPR045006">
    <property type="entry name" value="CHLI-like"/>
</dbReference>
<dbReference type="Pfam" id="PF01078">
    <property type="entry name" value="Mg_chelatase"/>
    <property type="match status" value="1"/>
</dbReference>
<dbReference type="InterPro" id="IPR014721">
    <property type="entry name" value="Ribsml_uS5_D2-typ_fold_subgr"/>
</dbReference>
<evidence type="ECO:0000313" key="3">
    <source>
        <dbReference type="Proteomes" id="UP000463951"/>
    </source>
</evidence>
<proteinExistence type="predicted"/>
<dbReference type="PANTHER" id="PTHR32039">
    <property type="entry name" value="MAGNESIUM-CHELATASE SUBUNIT CHLI"/>
    <property type="match status" value="1"/>
</dbReference>
<dbReference type="Gene3D" id="3.40.50.300">
    <property type="entry name" value="P-loop containing nucleotide triphosphate hydrolases"/>
    <property type="match status" value="1"/>
</dbReference>
<accession>A0A499UW67</accession>
<evidence type="ECO:0000313" key="2">
    <source>
        <dbReference type="EMBL" id="BBJ40656.1"/>
    </source>
</evidence>
<dbReference type="PANTHER" id="PTHR32039:SF7">
    <property type="entry name" value="COMPETENCE PROTEIN COMM"/>
    <property type="match status" value="1"/>
</dbReference>
<dbReference type="Pfam" id="PF13541">
    <property type="entry name" value="ChlI"/>
    <property type="match status" value="1"/>
</dbReference>
<dbReference type="AlphaFoldDB" id="A0A499UW67"/>
<organism evidence="2 3">
    <name type="scientific">Streptomyces antimycoticus</name>
    <dbReference type="NCBI Taxonomy" id="68175"/>
    <lineage>
        <taxon>Bacteria</taxon>
        <taxon>Bacillati</taxon>
        <taxon>Actinomycetota</taxon>
        <taxon>Actinomycetes</taxon>
        <taxon>Kitasatosporales</taxon>
        <taxon>Streptomycetaceae</taxon>
        <taxon>Streptomyces</taxon>
        <taxon>Streptomyces violaceusniger group</taxon>
    </lineage>
</organism>
<evidence type="ECO:0000259" key="1">
    <source>
        <dbReference type="Pfam" id="PF01078"/>
    </source>
</evidence>
<dbReference type="GO" id="GO:0005524">
    <property type="term" value="F:ATP binding"/>
    <property type="evidence" value="ECO:0007669"/>
    <property type="project" value="InterPro"/>
</dbReference>
<dbReference type="SUPFAM" id="SSF54211">
    <property type="entry name" value="Ribosomal protein S5 domain 2-like"/>
    <property type="match status" value="1"/>
</dbReference>
<feature type="domain" description="Magnesium chelatase ChlI-like catalytic" evidence="1">
    <location>
        <begin position="214"/>
        <end position="328"/>
    </location>
</feature>
<dbReference type="InterPro" id="IPR020568">
    <property type="entry name" value="Ribosomal_Su5_D2-typ_SF"/>
</dbReference>
<dbReference type="Proteomes" id="UP000463951">
    <property type="component" value="Chromosome"/>
</dbReference>